<name>A0A9Q0LG43_ANAIG</name>
<comment type="similarity">
    <text evidence="4">Belongs to the snurportin family.</text>
</comment>
<dbReference type="InterPro" id="IPR047857">
    <property type="entry name" value="Snurportin1_C"/>
</dbReference>
<keyword evidence="8" id="KW-0694">RNA-binding</keyword>
<feature type="domain" description="Snurportin-1 m3G cap-binding" evidence="11">
    <location>
        <begin position="60"/>
        <end position="246"/>
    </location>
</feature>
<accession>A0A9Q0LG43</accession>
<evidence type="ECO:0000256" key="9">
    <source>
        <dbReference type="ARBA" id="ARBA00023242"/>
    </source>
</evidence>
<dbReference type="OrthoDB" id="10003593at2759"/>
<evidence type="ECO:0000256" key="5">
    <source>
        <dbReference type="ARBA" id="ARBA00016034"/>
    </source>
</evidence>
<evidence type="ECO:0000256" key="8">
    <source>
        <dbReference type="ARBA" id="ARBA00022884"/>
    </source>
</evidence>
<dbReference type="GO" id="GO:0061015">
    <property type="term" value="P:snRNA import into nucleus"/>
    <property type="evidence" value="ECO:0007669"/>
    <property type="project" value="InterPro"/>
</dbReference>
<evidence type="ECO:0000256" key="7">
    <source>
        <dbReference type="ARBA" id="ARBA00022490"/>
    </source>
</evidence>
<evidence type="ECO:0000256" key="2">
    <source>
        <dbReference type="ARBA" id="ARBA00004123"/>
    </source>
</evidence>
<keyword evidence="9" id="KW-0539">Nucleus</keyword>
<evidence type="ECO:0000256" key="4">
    <source>
        <dbReference type="ARBA" id="ARBA00007540"/>
    </source>
</evidence>
<evidence type="ECO:0000256" key="6">
    <source>
        <dbReference type="ARBA" id="ARBA00022448"/>
    </source>
</evidence>
<dbReference type="Proteomes" id="UP001149090">
    <property type="component" value="Unassembled WGS sequence"/>
</dbReference>
<organism evidence="12 13">
    <name type="scientific">Anaeramoeba ignava</name>
    <name type="common">Anaerobic marine amoeba</name>
    <dbReference type="NCBI Taxonomy" id="1746090"/>
    <lineage>
        <taxon>Eukaryota</taxon>
        <taxon>Metamonada</taxon>
        <taxon>Anaeramoebidae</taxon>
        <taxon>Anaeramoeba</taxon>
    </lineage>
</organism>
<dbReference type="PANTHER" id="PTHR13403:SF6">
    <property type="entry name" value="SNURPORTIN-1"/>
    <property type="match status" value="1"/>
</dbReference>
<evidence type="ECO:0000256" key="10">
    <source>
        <dbReference type="SAM" id="MobiDB-lite"/>
    </source>
</evidence>
<dbReference type="Pfam" id="PF21974">
    <property type="entry name" value="SPN1_m3Gcap_bd"/>
    <property type="match status" value="1"/>
</dbReference>
<feature type="compositionally biased region" description="Basic and acidic residues" evidence="10">
    <location>
        <begin position="24"/>
        <end position="39"/>
    </location>
</feature>
<comment type="subcellular location">
    <subcellularLocation>
        <location evidence="3">Cytoplasm</location>
    </subcellularLocation>
    <subcellularLocation>
        <location evidence="2">Nucleus</location>
    </subcellularLocation>
</comment>
<protein>
    <recommendedName>
        <fullName evidence="5">Snurportin-1</fullName>
    </recommendedName>
</protein>
<reference evidence="12" key="1">
    <citation type="submission" date="2022-10" db="EMBL/GenBank/DDBJ databases">
        <title>Novel sulphate-reducing endosymbionts in the free-living metamonad Anaeramoeba.</title>
        <authorList>
            <person name="Jerlstrom-Hultqvist J."/>
            <person name="Cepicka I."/>
            <person name="Gallot-Lavallee L."/>
            <person name="Salas-Leiva D."/>
            <person name="Curtis B.A."/>
            <person name="Zahonova K."/>
            <person name="Pipaliya S."/>
            <person name="Dacks J."/>
            <person name="Roger A.J."/>
        </authorList>
    </citation>
    <scope>NUCLEOTIDE SEQUENCE</scope>
    <source>
        <strain evidence="12">BMAN</strain>
    </source>
</reference>
<dbReference type="AlphaFoldDB" id="A0A9Q0LG43"/>
<evidence type="ECO:0000313" key="13">
    <source>
        <dbReference type="Proteomes" id="UP001149090"/>
    </source>
</evidence>
<sequence length="258" mass="30810">MENEIEIENQNQNQNQNQIEIENLKENQKVDQMQVEKSRKFPKRRQKNKKKNLQKNFHRQFIIPEKLEEIPEDLEENWYSIPIPKEYKRCMIISTGGMTISRQMNGEIIEIFSSLLPGGSFYGSFNKKVFSILDCFYLPQTQKSIENVYYILDVMCWNGCEFYNTEAEFRFFWIASKLQEEPNFSEITQTNKRKFQQLPLFNCNIEDFEKIWKSIEIENEVDSILLYSKKTHYTPGITPLVCQLDPQQLPQLISFLKK</sequence>
<keyword evidence="13" id="KW-1185">Reference proteome</keyword>
<evidence type="ECO:0000313" key="12">
    <source>
        <dbReference type="EMBL" id="KAJ5071764.1"/>
    </source>
</evidence>
<dbReference type="GO" id="GO:0005634">
    <property type="term" value="C:nucleus"/>
    <property type="evidence" value="ECO:0007669"/>
    <property type="project" value="UniProtKB-SubCell"/>
</dbReference>
<dbReference type="SUPFAM" id="SSF56091">
    <property type="entry name" value="DNA ligase/mRNA capping enzyme, catalytic domain"/>
    <property type="match status" value="1"/>
</dbReference>
<dbReference type="EMBL" id="JAPDFW010000085">
    <property type="protein sequence ID" value="KAJ5071764.1"/>
    <property type="molecule type" value="Genomic_DNA"/>
</dbReference>
<dbReference type="GO" id="GO:0003723">
    <property type="term" value="F:RNA binding"/>
    <property type="evidence" value="ECO:0007669"/>
    <property type="project" value="UniProtKB-KW"/>
</dbReference>
<feature type="region of interest" description="Disordered" evidence="10">
    <location>
        <begin position="24"/>
        <end position="51"/>
    </location>
</feature>
<dbReference type="GO" id="GO:0005737">
    <property type="term" value="C:cytoplasm"/>
    <property type="evidence" value="ECO:0007669"/>
    <property type="project" value="UniProtKB-SubCell"/>
</dbReference>
<evidence type="ECO:0000256" key="3">
    <source>
        <dbReference type="ARBA" id="ARBA00004496"/>
    </source>
</evidence>
<dbReference type="InterPro" id="IPR017336">
    <property type="entry name" value="Snurportin-1"/>
</dbReference>
<dbReference type="Gene3D" id="3.30.470.30">
    <property type="entry name" value="DNA ligase/mRNA capping enzyme"/>
    <property type="match status" value="1"/>
</dbReference>
<dbReference type="PANTHER" id="PTHR13403">
    <property type="entry name" value="SNURPORTIN1 RNUT1 PROTEIN RNA, U TRANSPORTER 1"/>
    <property type="match status" value="1"/>
</dbReference>
<dbReference type="CDD" id="cd09232">
    <property type="entry name" value="Snurportin-1_C"/>
    <property type="match status" value="1"/>
</dbReference>
<evidence type="ECO:0000259" key="11">
    <source>
        <dbReference type="Pfam" id="PF21974"/>
    </source>
</evidence>
<proteinExistence type="inferred from homology"/>
<comment type="caution">
    <text evidence="12">The sequence shown here is derived from an EMBL/GenBank/DDBJ whole genome shotgun (WGS) entry which is preliminary data.</text>
</comment>
<keyword evidence="7" id="KW-0963">Cytoplasm</keyword>
<comment type="function">
    <text evidence="1">Functions as an U snRNP-specific nuclear import adapter. Involved in the trimethylguanosine (m3G)-cap-dependent nuclear import of U snRNPs. Binds specifically to the terminal m3G-cap U snRNAs.</text>
</comment>
<feature type="compositionally biased region" description="Basic residues" evidence="10">
    <location>
        <begin position="40"/>
        <end position="51"/>
    </location>
</feature>
<evidence type="ECO:0000256" key="1">
    <source>
        <dbReference type="ARBA" id="ARBA00003975"/>
    </source>
</evidence>
<keyword evidence="6" id="KW-0813">Transport</keyword>
<gene>
    <name evidence="12" type="ORF">M0811_09924</name>
</gene>